<sequence length="380" mass="40499">MLPSLNSAQLSLADVLPSCLSSLGIQQLPNALELAPVRSAVVVLVDGLGAQNLSSASAHARFLSKNSSPGTHLSTVFPSTTAAALASFTTGATPGQHGMTGYRVLNPETGEVLNLLTGLGALTSPSSWLRCDPLYALAEENGITPSVVAHPRFADTPLTHIIHEGALQLSAKTIDDRVQAVLSTLNKPGQHLIVLYISELDELAHNKGVSSAEWAAALESVDGAIKELSDRIPEGVGLFVTADHGVLDVKQSQHFLYGLDVDHMRHIAHVGGEPRCVQLYFSEHASQAERAQAVASWREDWSELAWVLTQEEVLAAGLYGDVDSDVLPRLGDVFVLAKKDVAFYDERDTSLKGRNMIAQHGGVSPTELAIPGIRLGAYSR</sequence>
<dbReference type="GO" id="GO:0016787">
    <property type="term" value="F:hydrolase activity"/>
    <property type="evidence" value="ECO:0007669"/>
    <property type="project" value="UniProtKB-ARBA"/>
</dbReference>
<organism evidence="1 2">
    <name type="scientific">Aurantimicrobium photophilum</name>
    <dbReference type="NCBI Taxonomy" id="1987356"/>
    <lineage>
        <taxon>Bacteria</taxon>
        <taxon>Bacillati</taxon>
        <taxon>Actinomycetota</taxon>
        <taxon>Actinomycetes</taxon>
        <taxon>Micrococcales</taxon>
        <taxon>Microbacteriaceae</taxon>
        <taxon>Aurantimicrobium</taxon>
    </lineage>
</organism>
<accession>A0A2Z3S1V9</accession>
<dbReference type="InterPro" id="IPR017850">
    <property type="entry name" value="Alkaline_phosphatase_core_sf"/>
</dbReference>
<dbReference type="PANTHER" id="PTHR10151">
    <property type="entry name" value="ECTONUCLEOTIDE PYROPHOSPHATASE/PHOSPHODIESTERASE"/>
    <property type="match status" value="1"/>
</dbReference>
<evidence type="ECO:0000313" key="2">
    <source>
        <dbReference type="Proteomes" id="UP000246894"/>
    </source>
</evidence>
<dbReference type="Proteomes" id="UP000246894">
    <property type="component" value="Chromosome"/>
</dbReference>
<evidence type="ECO:0000313" key="1">
    <source>
        <dbReference type="EMBL" id="AWR21363.1"/>
    </source>
</evidence>
<dbReference type="KEGG" id="aum:AURMO_00755"/>
<keyword evidence="2" id="KW-1185">Reference proteome</keyword>
<protein>
    <submittedName>
        <fullName evidence="1">Type I phosphodiesterase / nucleotide pyrophosphatase</fullName>
    </submittedName>
</protein>
<proteinExistence type="predicted"/>
<dbReference type="Pfam" id="PF01663">
    <property type="entry name" value="Phosphodiest"/>
    <property type="match status" value="1"/>
</dbReference>
<dbReference type="AlphaFoldDB" id="A0A2Z3S1V9"/>
<dbReference type="PANTHER" id="PTHR10151:SF120">
    <property type="entry name" value="BIS(5'-ADENOSYL)-TRIPHOSPHATASE"/>
    <property type="match status" value="1"/>
</dbReference>
<reference evidence="1 2" key="1">
    <citation type="submission" date="2017-10" db="EMBL/GenBank/DDBJ databases">
        <title>Genome of an Actinobacterium that displays light-enhanced growth.</title>
        <authorList>
            <person name="Maresca J.A."/>
            <person name="Hempel P."/>
            <person name="Shevchenko O."/>
            <person name="Miller K.J."/>
            <person name="Hahn M.W."/>
        </authorList>
    </citation>
    <scope>NUCLEOTIDE SEQUENCE [LARGE SCALE GENOMIC DNA]</scope>
    <source>
        <strain evidence="1 2">MWH-Mo1</strain>
    </source>
</reference>
<name>A0A2Z3S1V9_9MICO</name>
<dbReference type="SUPFAM" id="SSF53649">
    <property type="entry name" value="Alkaline phosphatase-like"/>
    <property type="match status" value="1"/>
</dbReference>
<dbReference type="InterPro" id="IPR002591">
    <property type="entry name" value="Phosphodiest/P_Trfase"/>
</dbReference>
<dbReference type="EMBL" id="CP023994">
    <property type="protein sequence ID" value="AWR21363.1"/>
    <property type="molecule type" value="Genomic_DNA"/>
</dbReference>
<dbReference type="Gene3D" id="3.40.720.10">
    <property type="entry name" value="Alkaline Phosphatase, subunit A"/>
    <property type="match status" value="1"/>
</dbReference>
<gene>
    <name evidence="1" type="ORF">AURMO_00755</name>
</gene>